<dbReference type="GO" id="GO:0006508">
    <property type="term" value="P:proteolysis"/>
    <property type="evidence" value="ECO:0007669"/>
    <property type="project" value="UniProtKB-KW"/>
</dbReference>
<sequence length="441" mass="49225">MAILGYESLASTLEELQTLLWGPVIKQEIWERWSQGFSFSENEGTALLQKEGGPCAVIAPVQAFLLKNYLEDGVSCIENLRGVGEEGRKTMFLNSLSEIIHQASNGSEAATLVVQNTADVLEKDNGEAPPPIEMSAVDPRSPEVFLKNSTYIALQGSHEIHEALLRHFDVFCCNLGVLRFLYSVLLTKGLSNIKQEMEDPSEGLIDGIYGHGSQSLINLFLTGKAVNNVWDNTRDVGGLSLRGIPAQNKVGFLTTLEHHRYCEVGSYLKNPLYPVWLLGSETHLTVLFSFDSGLTAAESPREIAHRIFKSFDPEGNGFISCEKLQDIMVALNLVSEPEYVNIMRQKLDEEGLGIILRSKFMEEFYPQSRRESKTNSFSLFHYNGLERSCQDSKVVFQEGQAEVVDGEIQMMHDQTPILLCVQTKWPSIDVNWKSGRAPSLN</sequence>
<evidence type="ECO:0000259" key="9">
    <source>
        <dbReference type="PROSITE" id="PS50222"/>
    </source>
</evidence>
<dbReference type="GO" id="GO:0004843">
    <property type="term" value="F:cysteine-type deubiquitinase activity"/>
    <property type="evidence" value="ECO:0007669"/>
    <property type="project" value="UniProtKB-UniRule"/>
</dbReference>
<comment type="catalytic activity">
    <reaction evidence="1 8">
        <text>Thiol-dependent hydrolysis of ester, thioester, amide, peptide and isopeptide bonds formed by the C-terminal Gly of ubiquitin (a 76-residue protein attached to proteins as an intracellular targeting signal).</text>
        <dbReference type="EC" id="3.4.19.12"/>
    </reaction>
</comment>
<dbReference type="GO" id="GO:1990380">
    <property type="term" value="F:K48-linked deubiquitinase activity"/>
    <property type="evidence" value="ECO:0007669"/>
    <property type="project" value="UniProtKB-UniRule"/>
</dbReference>
<accession>A0A7R9GBW3</accession>
<keyword evidence="5 8" id="KW-0833">Ubl conjugation pathway</keyword>
<dbReference type="InterPro" id="IPR025257">
    <property type="entry name" value="MINDY-3/4_CD"/>
</dbReference>
<evidence type="ECO:0000256" key="1">
    <source>
        <dbReference type="ARBA" id="ARBA00000707"/>
    </source>
</evidence>
<dbReference type="EC" id="3.4.19.12" evidence="8"/>
<organism evidence="10">
    <name type="scientific">Notodromas monacha</name>
    <dbReference type="NCBI Taxonomy" id="399045"/>
    <lineage>
        <taxon>Eukaryota</taxon>
        <taxon>Metazoa</taxon>
        <taxon>Ecdysozoa</taxon>
        <taxon>Arthropoda</taxon>
        <taxon>Crustacea</taxon>
        <taxon>Oligostraca</taxon>
        <taxon>Ostracoda</taxon>
        <taxon>Podocopa</taxon>
        <taxon>Podocopida</taxon>
        <taxon>Cypridocopina</taxon>
        <taxon>Cypridoidea</taxon>
        <taxon>Cyprididae</taxon>
        <taxon>Notodromas</taxon>
    </lineage>
</organism>
<keyword evidence="11" id="KW-1185">Reference proteome</keyword>
<gene>
    <name evidence="10" type="ORF">NMOB1V02_LOCUS4551</name>
</gene>
<dbReference type="InterPro" id="IPR002048">
    <property type="entry name" value="EF_hand_dom"/>
</dbReference>
<dbReference type="EMBL" id="CAJPEX010000718">
    <property type="protein sequence ID" value="CAG0916953.1"/>
    <property type="molecule type" value="Genomic_DNA"/>
</dbReference>
<keyword evidence="7 8" id="KW-0788">Thiol protease</keyword>
<dbReference type="SMART" id="SM01174">
    <property type="entry name" value="DUF4205"/>
    <property type="match status" value="1"/>
</dbReference>
<evidence type="ECO:0000256" key="2">
    <source>
        <dbReference type="ARBA" id="ARBA00002107"/>
    </source>
</evidence>
<dbReference type="GO" id="GO:0071108">
    <property type="term" value="P:protein K48-linked deubiquitination"/>
    <property type="evidence" value="ECO:0007669"/>
    <property type="project" value="InterPro"/>
</dbReference>
<evidence type="ECO:0000256" key="4">
    <source>
        <dbReference type="ARBA" id="ARBA00022670"/>
    </source>
</evidence>
<dbReference type="Gene3D" id="1.10.238.10">
    <property type="entry name" value="EF-hand"/>
    <property type="match status" value="1"/>
</dbReference>
<dbReference type="InterPro" id="IPR039785">
    <property type="entry name" value="MINY3/4"/>
</dbReference>
<evidence type="ECO:0000256" key="8">
    <source>
        <dbReference type="RuleBase" id="RU367088"/>
    </source>
</evidence>
<dbReference type="Pfam" id="PF13898">
    <property type="entry name" value="MINDY-3_4_CD"/>
    <property type="match status" value="1"/>
</dbReference>
<evidence type="ECO:0000313" key="10">
    <source>
        <dbReference type="EMBL" id="CAD7276801.1"/>
    </source>
</evidence>
<evidence type="ECO:0000256" key="7">
    <source>
        <dbReference type="ARBA" id="ARBA00022807"/>
    </source>
</evidence>
<keyword evidence="4 8" id="KW-0645">Protease</keyword>
<proteinExistence type="inferred from homology"/>
<protein>
    <recommendedName>
        <fullName evidence="8">Ubiquitin carboxyl-terminal hydrolase MINDY</fullName>
        <ecNumber evidence="8">3.4.19.12</ecNumber>
    </recommendedName>
</protein>
<dbReference type="OrthoDB" id="9981542at2759"/>
<name>A0A7R9GBW3_9CRUS</name>
<dbReference type="PANTHER" id="PTHR12473:SF17">
    <property type="entry name" value="UBIQUITIN CARBOXYL-TERMINAL HYDROLASE MINDY-3"/>
    <property type="match status" value="1"/>
</dbReference>
<dbReference type="AlphaFoldDB" id="A0A7R9GBW3"/>
<dbReference type="InterPro" id="IPR011992">
    <property type="entry name" value="EF-hand-dom_pair"/>
</dbReference>
<comment type="function">
    <text evidence="2 8">Hydrolase that can remove 'Lys-48'-linked conjugated ubiquitin from proteins.</text>
</comment>
<feature type="domain" description="EF-hand" evidence="9">
    <location>
        <begin position="299"/>
        <end position="334"/>
    </location>
</feature>
<dbReference type="Proteomes" id="UP000678499">
    <property type="component" value="Unassembled WGS sequence"/>
</dbReference>
<dbReference type="GO" id="GO:0005509">
    <property type="term" value="F:calcium ion binding"/>
    <property type="evidence" value="ECO:0007669"/>
    <property type="project" value="InterPro"/>
</dbReference>
<evidence type="ECO:0000313" key="11">
    <source>
        <dbReference type="Proteomes" id="UP000678499"/>
    </source>
</evidence>
<reference evidence="10" key="1">
    <citation type="submission" date="2020-11" db="EMBL/GenBank/DDBJ databases">
        <authorList>
            <person name="Tran Van P."/>
        </authorList>
    </citation>
    <scope>NUCLEOTIDE SEQUENCE</scope>
</reference>
<dbReference type="EMBL" id="OA882755">
    <property type="protein sequence ID" value="CAD7276801.1"/>
    <property type="molecule type" value="Genomic_DNA"/>
</dbReference>
<evidence type="ECO:0000256" key="6">
    <source>
        <dbReference type="ARBA" id="ARBA00022801"/>
    </source>
</evidence>
<dbReference type="PANTHER" id="PTHR12473">
    <property type="entry name" value="UBIQUITIN CARBOXYL-TERMINAL HYDROLASE MINDY-4-RELATED"/>
    <property type="match status" value="1"/>
</dbReference>
<comment type="similarity">
    <text evidence="3 8">Belongs to the MINDY deubiquitinase family. FAM188 subfamily.</text>
</comment>
<keyword evidence="6 8" id="KW-0378">Hydrolase</keyword>
<evidence type="ECO:0000256" key="5">
    <source>
        <dbReference type="ARBA" id="ARBA00022786"/>
    </source>
</evidence>
<dbReference type="SUPFAM" id="SSF47473">
    <property type="entry name" value="EF-hand"/>
    <property type="match status" value="1"/>
</dbReference>
<evidence type="ECO:0000256" key="3">
    <source>
        <dbReference type="ARBA" id="ARBA00011074"/>
    </source>
</evidence>
<dbReference type="PROSITE" id="PS50222">
    <property type="entry name" value="EF_HAND_2"/>
    <property type="match status" value="1"/>
</dbReference>